<dbReference type="Pfam" id="PF01590">
    <property type="entry name" value="GAF"/>
    <property type="match status" value="1"/>
</dbReference>
<organism evidence="2 3">
    <name type="scientific">Cognatilysobacter xinjiangensis</name>
    <dbReference type="NCBI Taxonomy" id="546892"/>
    <lineage>
        <taxon>Bacteria</taxon>
        <taxon>Pseudomonadati</taxon>
        <taxon>Pseudomonadota</taxon>
        <taxon>Gammaproteobacteria</taxon>
        <taxon>Lysobacterales</taxon>
        <taxon>Lysobacteraceae</taxon>
        <taxon>Cognatilysobacter</taxon>
    </lineage>
</organism>
<dbReference type="Gene3D" id="3.30.450.40">
    <property type="match status" value="1"/>
</dbReference>
<comment type="caution">
    <text evidence="2">The sequence shown here is derived from an EMBL/GenBank/DDBJ whole genome shotgun (WGS) entry which is preliminary data.</text>
</comment>
<dbReference type="PANTHER" id="PTHR43102">
    <property type="entry name" value="SLR1143 PROTEIN"/>
    <property type="match status" value="1"/>
</dbReference>
<dbReference type="InterPro" id="IPR003018">
    <property type="entry name" value="GAF"/>
</dbReference>
<protein>
    <recommendedName>
        <fullName evidence="1">GAF domain-containing protein</fullName>
    </recommendedName>
</protein>
<evidence type="ECO:0000313" key="3">
    <source>
        <dbReference type="Proteomes" id="UP000643403"/>
    </source>
</evidence>
<name>A0ABQ3BWL4_9GAMM</name>
<accession>A0ABQ3BWL4</accession>
<keyword evidence="3" id="KW-1185">Reference proteome</keyword>
<proteinExistence type="predicted"/>
<dbReference type="Proteomes" id="UP000643403">
    <property type="component" value="Unassembled WGS sequence"/>
</dbReference>
<dbReference type="InterPro" id="IPR029016">
    <property type="entry name" value="GAF-like_dom_sf"/>
</dbReference>
<dbReference type="SUPFAM" id="SSF55781">
    <property type="entry name" value="GAF domain-like"/>
    <property type="match status" value="1"/>
</dbReference>
<dbReference type="EMBL" id="BMXY01000001">
    <property type="protein sequence ID" value="GGZ56915.1"/>
    <property type="molecule type" value="Genomic_DNA"/>
</dbReference>
<evidence type="ECO:0000313" key="2">
    <source>
        <dbReference type="EMBL" id="GGZ56915.1"/>
    </source>
</evidence>
<dbReference type="PANTHER" id="PTHR43102:SF2">
    <property type="entry name" value="GAF DOMAIN-CONTAINING PROTEIN"/>
    <property type="match status" value="1"/>
</dbReference>
<sequence>MHPETTMDRPELPSNETARIAAMGRMGLIGFERDERCQRYARIAAKVFQAPIAAVSILGPSDQWFRGCEGLASQGTARAISFCGHAIHEPRIFEVQDATLDSRFADNPLVVGEPYVRYYAGCPIRIPGELAVGALCIIDRVPRRLAPEQMMLLRDLADCLQSEMSTLLSVSDMDTVAKELFQLLPSSGT</sequence>
<evidence type="ECO:0000259" key="1">
    <source>
        <dbReference type="Pfam" id="PF01590"/>
    </source>
</evidence>
<reference evidence="3" key="1">
    <citation type="journal article" date="2019" name="Int. J. Syst. Evol. Microbiol.">
        <title>The Global Catalogue of Microorganisms (GCM) 10K type strain sequencing project: providing services to taxonomists for standard genome sequencing and annotation.</title>
        <authorList>
            <consortium name="The Broad Institute Genomics Platform"/>
            <consortium name="The Broad Institute Genome Sequencing Center for Infectious Disease"/>
            <person name="Wu L."/>
            <person name="Ma J."/>
        </authorList>
    </citation>
    <scope>NUCLEOTIDE SEQUENCE [LARGE SCALE GENOMIC DNA]</scope>
    <source>
        <strain evidence="3">KCTC 22558</strain>
    </source>
</reference>
<gene>
    <name evidence="2" type="ORF">GCM10008101_07980</name>
</gene>
<feature type="domain" description="GAF" evidence="1">
    <location>
        <begin position="33"/>
        <end position="158"/>
    </location>
</feature>